<reference evidence="1 2" key="1">
    <citation type="submission" date="2013-11" db="EMBL/GenBank/DDBJ databases">
        <title>The Damaraland mole rat (Fukomys damarensis) genome and evolution of African mole rats.</title>
        <authorList>
            <person name="Gladyshev V.N."/>
            <person name="Fang X."/>
        </authorList>
    </citation>
    <scope>NUCLEOTIDE SEQUENCE [LARGE SCALE GENOMIC DNA]</scope>
    <source>
        <tissue evidence="1">Liver</tissue>
    </source>
</reference>
<evidence type="ECO:0000313" key="1">
    <source>
        <dbReference type="EMBL" id="KFO32038.1"/>
    </source>
</evidence>
<protein>
    <submittedName>
        <fullName evidence="1">Protein disulfide-isomerase A3</fullName>
    </submittedName>
</protein>
<dbReference type="Proteomes" id="UP000028990">
    <property type="component" value="Unassembled WGS sequence"/>
</dbReference>
<sequence>MVAKKLLDTGHKLNFAVASHKAFSHKLSDFGLESNTIEIPVVAIRTAKEEKFVMREEFSSDGEALERLLL</sequence>
<accession>A0A091DNI0</accession>
<dbReference type="EMBL" id="KN122228">
    <property type="protein sequence ID" value="KFO32038.1"/>
    <property type="molecule type" value="Genomic_DNA"/>
</dbReference>
<dbReference type="Gene3D" id="3.40.30.10">
    <property type="entry name" value="Glutaredoxin"/>
    <property type="match status" value="1"/>
</dbReference>
<dbReference type="AlphaFoldDB" id="A0A091DNI0"/>
<dbReference type="GO" id="GO:0016853">
    <property type="term" value="F:isomerase activity"/>
    <property type="evidence" value="ECO:0007669"/>
    <property type="project" value="UniProtKB-KW"/>
</dbReference>
<organism evidence="1 2">
    <name type="scientific">Fukomys damarensis</name>
    <name type="common">Damaraland mole rat</name>
    <name type="synonym">Cryptomys damarensis</name>
    <dbReference type="NCBI Taxonomy" id="885580"/>
    <lineage>
        <taxon>Eukaryota</taxon>
        <taxon>Metazoa</taxon>
        <taxon>Chordata</taxon>
        <taxon>Craniata</taxon>
        <taxon>Vertebrata</taxon>
        <taxon>Euteleostomi</taxon>
        <taxon>Mammalia</taxon>
        <taxon>Eutheria</taxon>
        <taxon>Euarchontoglires</taxon>
        <taxon>Glires</taxon>
        <taxon>Rodentia</taxon>
        <taxon>Hystricomorpha</taxon>
        <taxon>Bathyergidae</taxon>
        <taxon>Fukomys</taxon>
    </lineage>
</organism>
<name>A0A091DNI0_FUKDA</name>
<evidence type="ECO:0000313" key="2">
    <source>
        <dbReference type="Proteomes" id="UP000028990"/>
    </source>
</evidence>
<keyword evidence="2" id="KW-1185">Reference proteome</keyword>
<keyword evidence="1" id="KW-0413">Isomerase</keyword>
<gene>
    <name evidence="1" type="ORF">H920_06607</name>
</gene>
<proteinExistence type="predicted"/>